<dbReference type="InterPro" id="IPR019428">
    <property type="entry name" value="7TM_GPCR_serpentine_rcpt_Str"/>
</dbReference>
<organism evidence="2 3">
    <name type="scientific">Panagrolaimus davidi</name>
    <dbReference type="NCBI Taxonomy" id="227884"/>
    <lineage>
        <taxon>Eukaryota</taxon>
        <taxon>Metazoa</taxon>
        <taxon>Ecdysozoa</taxon>
        <taxon>Nematoda</taxon>
        <taxon>Chromadorea</taxon>
        <taxon>Rhabditida</taxon>
        <taxon>Tylenchina</taxon>
        <taxon>Panagrolaimomorpha</taxon>
        <taxon>Panagrolaimoidea</taxon>
        <taxon>Panagrolaimidae</taxon>
        <taxon>Panagrolaimus</taxon>
    </lineage>
</organism>
<sequence>MMESHMSIQIRDVHQQMTRTLIVQATVPLIVCFFPIGITLTMVFLHASPSGVGICVSLLLSWIPATNSIMTIIVVKTYRKTVISYFHKCCFKKNPQATSTVFATSAERHWTNDVSQNI</sequence>
<feature type="transmembrane region" description="Helical" evidence="1">
    <location>
        <begin position="51"/>
        <end position="75"/>
    </location>
</feature>
<evidence type="ECO:0000256" key="1">
    <source>
        <dbReference type="SAM" id="Phobius"/>
    </source>
</evidence>
<keyword evidence="1" id="KW-0472">Membrane</keyword>
<dbReference type="Pfam" id="PF10326">
    <property type="entry name" value="7TM_GPCR_Str"/>
    <property type="match status" value="1"/>
</dbReference>
<evidence type="ECO:0000313" key="2">
    <source>
        <dbReference type="Proteomes" id="UP000887578"/>
    </source>
</evidence>
<dbReference type="AlphaFoldDB" id="A0A914PHA1"/>
<dbReference type="PANTHER" id="PTHR22943">
    <property type="entry name" value="7-TRANSMEMBRANE DOMAIN RECEPTOR C.ELEGANS"/>
    <property type="match status" value="1"/>
</dbReference>
<dbReference type="PANTHER" id="PTHR22943:SF248">
    <property type="entry name" value="SEVEN TM RECEPTOR"/>
    <property type="match status" value="1"/>
</dbReference>
<reference evidence="3" key="1">
    <citation type="submission" date="2022-11" db="UniProtKB">
        <authorList>
            <consortium name="WormBaseParasite"/>
        </authorList>
    </citation>
    <scope>IDENTIFICATION</scope>
</reference>
<keyword evidence="1" id="KW-1133">Transmembrane helix</keyword>
<dbReference type="SUPFAM" id="SSF81321">
    <property type="entry name" value="Family A G protein-coupled receptor-like"/>
    <property type="match status" value="1"/>
</dbReference>
<name>A0A914PHA1_9BILA</name>
<keyword evidence="1" id="KW-0812">Transmembrane</keyword>
<accession>A0A914PHA1</accession>
<keyword evidence="2" id="KW-1185">Reference proteome</keyword>
<protein>
    <submittedName>
        <fullName evidence="3">G protein-coupled receptor</fullName>
    </submittedName>
</protein>
<feature type="transmembrane region" description="Helical" evidence="1">
    <location>
        <begin position="21"/>
        <end position="45"/>
    </location>
</feature>
<evidence type="ECO:0000313" key="3">
    <source>
        <dbReference type="WBParaSite" id="PDA_v2.g15003.t1"/>
    </source>
</evidence>
<proteinExistence type="predicted"/>
<dbReference type="Gene3D" id="1.20.1070.10">
    <property type="entry name" value="Rhodopsin 7-helix transmembrane proteins"/>
    <property type="match status" value="1"/>
</dbReference>
<dbReference type="Proteomes" id="UP000887578">
    <property type="component" value="Unplaced"/>
</dbReference>
<dbReference type="WBParaSite" id="PDA_v2.g15003.t1">
    <property type="protein sequence ID" value="PDA_v2.g15003.t1"/>
    <property type="gene ID" value="PDA_v2.g15003"/>
</dbReference>